<gene>
    <name evidence="2" type="ORF">UFOPK1722_00815</name>
</gene>
<organism evidence="2">
    <name type="scientific">freshwater metagenome</name>
    <dbReference type="NCBI Taxonomy" id="449393"/>
    <lineage>
        <taxon>unclassified sequences</taxon>
        <taxon>metagenomes</taxon>
        <taxon>ecological metagenomes</taxon>
    </lineage>
</organism>
<dbReference type="AlphaFoldDB" id="A0A6J6EPZ0"/>
<dbReference type="EMBL" id="CAEZTS010000059">
    <property type="protein sequence ID" value="CAB4578137.1"/>
    <property type="molecule type" value="Genomic_DNA"/>
</dbReference>
<dbReference type="PROSITE" id="PS51257">
    <property type="entry name" value="PROKAR_LIPOPROTEIN"/>
    <property type="match status" value="1"/>
</dbReference>
<proteinExistence type="predicted"/>
<evidence type="ECO:0000256" key="1">
    <source>
        <dbReference type="SAM" id="MobiDB-lite"/>
    </source>
</evidence>
<name>A0A6J6EPZ0_9ZZZZ</name>
<feature type="region of interest" description="Disordered" evidence="1">
    <location>
        <begin position="1"/>
        <end position="34"/>
    </location>
</feature>
<reference evidence="2" key="1">
    <citation type="submission" date="2020-05" db="EMBL/GenBank/DDBJ databases">
        <authorList>
            <person name="Chiriac C."/>
            <person name="Salcher M."/>
            <person name="Ghai R."/>
            <person name="Kavagutti S V."/>
        </authorList>
    </citation>
    <scope>NUCLEOTIDE SEQUENCE</scope>
</reference>
<accession>A0A6J6EPZ0</accession>
<evidence type="ECO:0000313" key="2">
    <source>
        <dbReference type="EMBL" id="CAB4578137.1"/>
    </source>
</evidence>
<sequence>MTSTRRTAFSGTAMASSAGCTTSTSARPADHHDSTAVVLVAVV</sequence>
<protein>
    <submittedName>
        <fullName evidence="2">Unannotated protein</fullName>
    </submittedName>
</protein>
<feature type="compositionally biased region" description="Low complexity" evidence="1">
    <location>
        <begin position="10"/>
        <end position="26"/>
    </location>
</feature>